<dbReference type="GO" id="GO:0022857">
    <property type="term" value="F:transmembrane transporter activity"/>
    <property type="evidence" value="ECO:0007669"/>
    <property type="project" value="InterPro"/>
</dbReference>
<protein>
    <submittedName>
        <fullName evidence="9">MFS transporter</fullName>
    </submittedName>
</protein>
<dbReference type="SUPFAM" id="SSF103473">
    <property type="entry name" value="MFS general substrate transporter"/>
    <property type="match status" value="1"/>
</dbReference>
<dbReference type="PROSITE" id="PS50850">
    <property type="entry name" value="MFS"/>
    <property type="match status" value="1"/>
</dbReference>
<evidence type="ECO:0000256" key="6">
    <source>
        <dbReference type="ARBA" id="ARBA00023136"/>
    </source>
</evidence>
<feature type="transmembrane region" description="Helical" evidence="7">
    <location>
        <begin position="43"/>
        <end position="65"/>
    </location>
</feature>
<dbReference type="InterPro" id="IPR050171">
    <property type="entry name" value="MFS_Transporters"/>
</dbReference>
<feature type="transmembrane region" description="Helical" evidence="7">
    <location>
        <begin position="77"/>
        <end position="100"/>
    </location>
</feature>
<evidence type="ECO:0000256" key="2">
    <source>
        <dbReference type="ARBA" id="ARBA00022448"/>
    </source>
</evidence>
<dbReference type="PATRIC" id="fig|2041.4.peg.2693"/>
<evidence type="ECO:0000256" key="1">
    <source>
        <dbReference type="ARBA" id="ARBA00004651"/>
    </source>
</evidence>
<keyword evidence="4 7" id="KW-0812">Transmembrane</keyword>
<feature type="transmembrane region" description="Helical" evidence="7">
    <location>
        <begin position="300"/>
        <end position="318"/>
    </location>
</feature>
<comment type="subcellular location">
    <subcellularLocation>
        <location evidence="1">Cell membrane</location>
        <topology evidence="1">Multi-pass membrane protein</topology>
    </subcellularLocation>
</comment>
<proteinExistence type="predicted"/>
<dbReference type="PANTHER" id="PTHR23517">
    <property type="entry name" value="RESISTANCE PROTEIN MDTM, PUTATIVE-RELATED-RELATED"/>
    <property type="match status" value="1"/>
</dbReference>
<evidence type="ECO:0000313" key="10">
    <source>
        <dbReference type="Proteomes" id="UP000067689"/>
    </source>
</evidence>
<dbReference type="OrthoDB" id="3177957at2"/>
<feature type="transmembrane region" description="Helical" evidence="7">
    <location>
        <begin position="339"/>
        <end position="361"/>
    </location>
</feature>
<dbReference type="GO" id="GO:0005886">
    <property type="term" value="C:plasma membrane"/>
    <property type="evidence" value="ECO:0007669"/>
    <property type="project" value="UniProtKB-SubCell"/>
</dbReference>
<evidence type="ECO:0000256" key="4">
    <source>
        <dbReference type="ARBA" id="ARBA00022692"/>
    </source>
</evidence>
<dbReference type="AlphaFoldDB" id="A0A0U4C3J2"/>
<dbReference type="InterPro" id="IPR036259">
    <property type="entry name" value="MFS_trans_sf"/>
</dbReference>
<keyword evidence="5 7" id="KW-1133">Transmembrane helix</keyword>
<evidence type="ECO:0000259" key="8">
    <source>
        <dbReference type="PROSITE" id="PS50850"/>
    </source>
</evidence>
<dbReference type="EMBL" id="CP011502">
    <property type="protein sequence ID" value="ALX05535.1"/>
    <property type="molecule type" value="Genomic_DNA"/>
</dbReference>
<accession>A0A0U4C3J2</accession>
<dbReference type="Pfam" id="PF07690">
    <property type="entry name" value="MFS_1"/>
    <property type="match status" value="1"/>
</dbReference>
<evidence type="ECO:0000256" key="7">
    <source>
        <dbReference type="SAM" id="Phobius"/>
    </source>
</evidence>
<feature type="transmembrane region" description="Helical" evidence="7">
    <location>
        <begin position="240"/>
        <end position="262"/>
    </location>
</feature>
<organism evidence="9 10">
    <name type="scientific">Aeromicrobium erythreum</name>
    <dbReference type="NCBI Taxonomy" id="2041"/>
    <lineage>
        <taxon>Bacteria</taxon>
        <taxon>Bacillati</taxon>
        <taxon>Actinomycetota</taxon>
        <taxon>Actinomycetes</taxon>
        <taxon>Propionibacteriales</taxon>
        <taxon>Nocardioidaceae</taxon>
        <taxon>Aeromicrobium</taxon>
    </lineage>
</organism>
<dbReference type="InterPro" id="IPR011701">
    <property type="entry name" value="MFS"/>
</dbReference>
<dbReference type="RefSeq" id="WP_067859416.1">
    <property type="nucleotide sequence ID" value="NZ_CP011502.1"/>
</dbReference>
<feature type="domain" description="Major facilitator superfamily (MFS) profile" evidence="8">
    <location>
        <begin position="10"/>
        <end position="394"/>
    </location>
</feature>
<feature type="transmembrane region" description="Helical" evidence="7">
    <location>
        <begin position="168"/>
        <end position="185"/>
    </location>
</feature>
<feature type="transmembrane region" description="Helical" evidence="7">
    <location>
        <begin position="106"/>
        <end position="125"/>
    </location>
</feature>
<feature type="transmembrane region" description="Helical" evidence="7">
    <location>
        <begin position="274"/>
        <end position="294"/>
    </location>
</feature>
<dbReference type="KEGG" id="aer:AERYTH_12925"/>
<dbReference type="Gene3D" id="1.20.1250.20">
    <property type="entry name" value="MFS general substrate transporter like domains"/>
    <property type="match status" value="1"/>
</dbReference>
<keyword evidence="3" id="KW-1003">Cell membrane</keyword>
<dbReference type="InterPro" id="IPR020846">
    <property type="entry name" value="MFS_dom"/>
</dbReference>
<sequence length="406" mass="41870">MTTTRPVQRWAFGMLLALVAVSLGVSGAPAPLYALYAQEWGFAPLTTTIVFAVYAVAALAAVLVTGSISDRYGRRPVLMVAALLILAGLGLFMAADSVVWLLGARILHGLGVGAVVVVASAALLDLRPDEGDRTGRITGVVFNSGIAVVLVAVSLIVDRGPAPTVLPYAILAGIVAVLLLGLLVMREPHTEERAVRLHVARPRVPREIAAHFRFSALGVMASWSVLGVLLSLYPRIASEAIGATSVLFGGAVVAASAAASALSQAVGARWPARTSAIVGDFGTAASLVLCVPAVAWGHAWGIAAASTLVGLFFGLAFGGSLRHLTQHVPSAHRGEVMSAFYVLAYSAMAVPTVLAGWAATIWTPRTIFAPFMVTVAVACTAAAVMGLRSRAEQRAAEVEAPVAVAS</sequence>
<dbReference type="STRING" id="2041.AERYTH_12925"/>
<evidence type="ECO:0000256" key="3">
    <source>
        <dbReference type="ARBA" id="ARBA00022475"/>
    </source>
</evidence>
<gene>
    <name evidence="9" type="ORF">AERYTH_12925</name>
</gene>
<evidence type="ECO:0000313" key="9">
    <source>
        <dbReference type="EMBL" id="ALX05535.1"/>
    </source>
</evidence>
<keyword evidence="2" id="KW-0813">Transport</keyword>
<feature type="transmembrane region" description="Helical" evidence="7">
    <location>
        <begin position="137"/>
        <end position="156"/>
    </location>
</feature>
<feature type="transmembrane region" description="Helical" evidence="7">
    <location>
        <begin position="212"/>
        <end position="234"/>
    </location>
</feature>
<reference evidence="9 10" key="1">
    <citation type="journal article" date="1991" name="Int. J. Syst. Bacteriol.">
        <title>Description of the erythromycin-producing bacterium Arthrobacter sp. strain NRRL B-3381 as Aeromicrobium erythreum gen. nov., sp. nov.</title>
        <authorList>
            <person name="Miller E.S."/>
            <person name="Woese C.R."/>
            <person name="Brenner S."/>
        </authorList>
    </citation>
    <scope>NUCLEOTIDE SEQUENCE [LARGE SCALE GENOMIC DNA]</scope>
    <source>
        <strain evidence="9 10">AR18</strain>
    </source>
</reference>
<feature type="transmembrane region" description="Helical" evidence="7">
    <location>
        <begin position="367"/>
        <end position="387"/>
    </location>
</feature>
<keyword evidence="6 7" id="KW-0472">Membrane</keyword>
<dbReference type="Proteomes" id="UP000067689">
    <property type="component" value="Chromosome"/>
</dbReference>
<name>A0A0U4C3J2_9ACTN</name>
<evidence type="ECO:0000256" key="5">
    <source>
        <dbReference type="ARBA" id="ARBA00022989"/>
    </source>
</evidence>
<keyword evidence="10" id="KW-1185">Reference proteome</keyword>
<dbReference type="PANTHER" id="PTHR23517:SF3">
    <property type="entry name" value="INTEGRAL MEMBRANE TRANSPORT PROTEIN"/>
    <property type="match status" value="1"/>
</dbReference>